<name>A0ABU6CNG2_9ACTN</name>
<evidence type="ECO:0000313" key="7">
    <source>
        <dbReference type="Proteomes" id="UP001352223"/>
    </source>
</evidence>
<evidence type="ECO:0000256" key="1">
    <source>
        <dbReference type="ARBA" id="ARBA00022741"/>
    </source>
</evidence>
<proteinExistence type="predicted"/>
<dbReference type="EMBL" id="JAOZYB010000354">
    <property type="protein sequence ID" value="MEB3966251.1"/>
    <property type="molecule type" value="Genomic_DNA"/>
</dbReference>
<sequence length="556" mass="60415">MTFPPPSNPMAVARVLLPAWTDEERPTLLHWRGQWMQWEGMHWRELDASEVRSVAYKELEHATFEFETPKGGTEVKDWAPTKKKIADLLEAMSAIRILSPVMDAPTWTDGTPQHAPIVACTNGLLNVTTQELRPLTPEYFNLVSVPFDYVPEATCPNWLTFLSKVWGDDLESIRAVQEWFGYVLSGRTDQQKILLIVGPTRSGKGTIARVLGMLVGKGNVAGPTLAGLATNFGLSPLLGKPLAVISDARLGGRDGHQVVERLLTISGEDTIDVDRKYREPWTGKIPARLMILSNQLPNFGDASGVIARRFIVLNMAVSWLGKEDTALTDKLAAELPGILNWALLGLARLERNGRIAQPSSAADSITTMQDTASPMSAFVRDQCETGPACSTPVDVLWEMWKDWAEGQGVRAGTKAVFGRDLLSVEPRIRRTKPRIGGRQVPVYEGIGVRSYADNGDSPGSPGSPGNAAGQDDANEPGTPAHPGSLFDGEPDVSRDSETVRLSETTGQEAVSRGEPGEPGDSPLLAQLRLKTPCANCRREQWNADGSPLCGPCRDAA</sequence>
<feature type="domain" description="SF3 helicase" evidence="5">
    <location>
        <begin position="171"/>
        <end position="328"/>
    </location>
</feature>
<dbReference type="InterPro" id="IPR006500">
    <property type="entry name" value="Helicase_put_C_phage/plasmid"/>
</dbReference>
<dbReference type="PROSITE" id="PS51206">
    <property type="entry name" value="SF3_HELICASE_1"/>
    <property type="match status" value="1"/>
</dbReference>
<feature type="compositionally biased region" description="Basic and acidic residues" evidence="4">
    <location>
        <begin position="491"/>
        <end position="500"/>
    </location>
</feature>
<gene>
    <name evidence="6" type="ORF">OKJ48_39405</name>
</gene>
<dbReference type="NCBIfam" id="TIGR01613">
    <property type="entry name" value="primase_Cterm"/>
    <property type="match status" value="1"/>
</dbReference>
<keyword evidence="3" id="KW-0067">ATP-binding</keyword>
<dbReference type="PANTHER" id="PTHR35372:SF2">
    <property type="entry name" value="SF3 HELICASE DOMAIN-CONTAINING PROTEIN"/>
    <property type="match status" value="1"/>
</dbReference>
<dbReference type="RefSeq" id="WP_324775335.1">
    <property type="nucleotide sequence ID" value="NZ_BAAATS010000057.1"/>
</dbReference>
<comment type="caution">
    <text evidence="6">The sequence shown here is derived from an EMBL/GenBank/DDBJ whole genome shotgun (WGS) entry which is preliminary data.</text>
</comment>
<dbReference type="InterPro" id="IPR027417">
    <property type="entry name" value="P-loop_NTPase"/>
</dbReference>
<reference evidence="6 7" key="1">
    <citation type="submission" date="2022-10" db="EMBL/GenBank/DDBJ databases">
        <authorList>
            <person name="Xie J."/>
            <person name="Shen N."/>
        </authorList>
    </citation>
    <scope>NUCLEOTIDE SEQUENCE [LARGE SCALE GENOMIC DNA]</scope>
    <source>
        <strain evidence="6 7">DSM 41681</strain>
    </source>
</reference>
<evidence type="ECO:0000313" key="6">
    <source>
        <dbReference type="EMBL" id="MEB3966251.1"/>
    </source>
</evidence>
<feature type="compositionally biased region" description="Low complexity" evidence="4">
    <location>
        <begin position="452"/>
        <end position="469"/>
    </location>
</feature>
<feature type="region of interest" description="Disordered" evidence="4">
    <location>
        <begin position="449"/>
        <end position="523"/>
    </location>
</feature>
<dbReference type="Pfam" id="PF08706">
    <property type="entry name" value="D5_N"/>
    <property type="match status" value="1"/>
</dbReference>
<dbReference type="InterPro" id="IPR014818">
    <property type="entry name" value="Phage/plasmid_primase_P4_C"/>
</dbReference>
<evidence type="ECO:0000256" key="4">
    <source>
        <dbReference type="SAM" id="MobiDB-lite"/>
    </source>
</evidence>
<keyword evidence="2" id="KW-0378">Hydrolase</keyword>
<keyword evidence="1" id="KW-0547">Nucleotide-binding</keyword>
<dbReference type="InterPro" id="IPR051620">
    <property type="entry name" value="ORF904-like_C"/>
</dbReference>
<dbReference type="InterPro" id="IPR014015">
    <property type="entry name" value="Helicase_SF3_DNA-vir"/>
</dbReference>
<dbReference type="SUPFAM" id="SSF46785">
    <property type="entry name" value="Winged helix' DNA-binding domain"/>
    <property type="match status" value="1"/>
</dbReference>
<evidence type="ECO:0000256" key="3">
    <source>
        <dbReference type="ARBA" id="ARBA00022840"/>
    </source>
</evidence>
<evidence type="ECO:0000256" key="2">
    <source>
        <dbReference type="ARBA" id="ARBA00022801"/>
    </source>
</evidence>
<keyword evidence="7" id="KW-1185">Reference proteome</keyword>
<dbReference type="InterPro" id="IPR045455">
    <property type="entry name" value="NrS-1_pol-like_helicase"/>
</dbReference>
<dbReference type="PANTHER" id="PTHR35372">
    <property type="entry name" value="ATP BINDING PROTEIN-RELATED"/>
    <property type="match status" value="1"/>
</dbReference>
<dbReference type="Pfam" id="PF19263">
    <property type="entry name" value="DUF5906"/>
    <property type="match status" value="1"/>
</dbReference>
<organism evidence="6 7">
    <name type="scientific">Streptomyces kunmingensis</name>
    <dbReference type="NCBI Taxonomy" id="68225"/>
    <lineage>
        <taxon>Bacteria</taxon>
        <taxon>Bacillati</taxon>
        <taxon>Actinomycetota</taxon>
        <taxon>Actinomycetes</taxon>
        <taxon>Kitasatosporales</taxon>
        <taxon>Streptomycetaceae</taxon>
        <taxon>Streptomyces</taxon>
    </lineage>
</organism>
<dbReference type="SMART" id="SM00885">
    <property type="entry name" value="D5_N"/>
    <property type="match status" value="1"/>
</dbReference>
<dbReference type="Gene3D" id="3.40.50.300">
    <property type="entry name" value="P-loop containing nucleotide triphosphate hydrolases"/>
    <property type="match status" value="1"/>
</dbReference>
<accession>A0ABU6CNG2</accession>
<evidence type="ECO:0000259" key="5">
    <source>
        <dbReference type="PROSITE" id="PS51206"/>
    </source>
</evidence>
<dbReference type="SUPFAM" id="SSF52540">
    <property type="entry name" value="P-loop containing nucleoside triphosphate hydrolases"/>
    <property type="match status" value="1"/>
</dbReference>
<dbReference type="Proteomes" id="UP001352223">
    <property type="component" value="Unassembled WGS sequence"/>
</dbReference>
<protein>
    <submittedName>
        <fullName evidence="6">Phage/plasmid primase, P4 family</fullName>
    </submittedName>
</protein>
<dbReference type="InterPro" id="IPR036390">
    <property type="entry name" value="WH_DNA-bd_sf"/>
</dbReference>